<evidence type="ECO:0000313" key="1">
    <source>
        <dbReference type="EMBL" id="GII76872.1"/>
    </source>
</evidence>
<dbReference type="Proteomes" id="UP000655287">
    <property type="component" value="Unassembled WGS sequence"/>
</dbReference>
<organism evidence="1 2">
    <name type="scientific">Sphaerisporangium rufum</name>
    <dbReference type="NCBI Taxonomy" id="1381558"/>
    <lineage>
        <taxon>Bacteria</taxon>
        <taxon>Bacillati</taxon>
        <taxon>Actinomycetota</taxon>
        <taxon>Actinomycetes</taxon>
        <taxon>Streptosporangiales</taxon>
        <taxon>Streptosporangiaceae</taxon>
        <taxon>Sphaerisporangium</taxon>
    </lineage>
</organism>
<comment type="caution">
    <text evidence="1">The sequence shown here is derived from an EMBL/GenBank/DDBJ whole genome shotgun (WGS) entry which is preliminary data.</text>
</comment>
<keyword evidence="2" id="KW-1185">Reference proteome</keyword>
<dbReference type="EMBL" id="BOOU01000030">
    <property type="protein sequence ID" value="GII76872.1"/>
    <property type="molecule type" value="Genomic_DNA"/>
</dbReference>
<sequence length="122" mass="12976">MIVKDHERDGRAVPRIVAMTDELSADPVTLARFAREVLVATTAFTDAIDDTRDGWSVPAAAFGDTSAAPAVAAAAEVLRDETIARLSDVQDVLTTDVESLYQVAFAVQSAEEANTARLKEVG</sequence>
<reference evidence="1" key="1">
    <citation type="submission" date="2021-01" db="EMBL/GenBank/DDBJ databases">
        <title>Whole genome shotgun sequence of Sphaerisporangium rufum NBRC 109079.</title>
        <authorList>
            <person name="Komaki H."/>
            <person name="Tamura T."/>
        </authorList>
    </citation>
    <scope>NUCLEOTIDE SEQUENCE</scope>
    <source>
        <strain evidence="1">NBRC 109079</strain>
    </source>
</reference>
<gene>
    <name evidence="1" type="ORF">Sru01_18540</name>
</gene>
<name>A0A919V008_9ACTN</name>
<accession>A0A919V008</accession>
<protein>
    <submittedName>
        <fullName evidence="1">Uncharacterized protein</fullName>
    </submittedName>
</protein>
<evidence type="ECO:0000313" key="2">
    <source>
        <dbReference type="Proteomes" id="UP000655287"/>
    </source>
</evidence>
<proteinExistence type="predicted"/>
<dbReference type="AlphaFoldDB" id="A0A919V008"/>